<proteinExistence type="predicted"/>
<protein>
    <submittedName>
        <fullName evidence="1">Uncharacterized protein</fullName>
    </submittedName>
</protein>
<evidence type="ECO:0000313" key="1">
    <source>
        <dbReference type="EMBL" id="HAF2128003.1"/>
    </source>
</evidence>
<accession>A0A743P270</accession>
<dbReference type="EMBL" id="DAAUQX010000014">
    <property type="protein sequence ID" value="HAF2128003.1"/>
    <property type="molecule type" value="Genomic_DNA"/>
</dbReference>
<name>A0A743P270_SALER</name>
<gene>
    <name evidence="1" type="ORF">G9F27_002144</name>
</gene>
<sequence length="65" mass="7305">MNDKINVLLSGIHVFDNPVWVSFASMIPDNLLTCVNLVSQAFSLYLFFRIKHFILGKLTFAVSSA</sequence>
<reference evidence="1" key="2">
    <citation type="submission" date="2020-02" db="EMBL/GenBank/DDBJ databases">
        <authorList>
            <consortium name="NCBI Pathogen Detection Project"/>
        </authorList>
    </citation>
    <scope>NUCLEOTIDE SEQUENCE</scope>
    <source>
        <strain evidence="1">MA.CK_00/00001968</strain>
    </source>
</reference>
<comment type="caution">
    <text evidence="1">The sequence shown here is derived from an EMBL/GenBank/DDBJ whole genome shotgun (WGS) entry which is preliminary data.</text>
</comment>
<dbReference type="AlphaFoldDB" id="A0A743P270"/>
<organism evidence="1">
    <name type="scientific">Salmonella enterica</name>
    <name type="common">Salmonella choleraesuis</name>
    <dbReference type="NCBI Taxonomy" id="28901"/>
    <lineage>
        <taxon>Bacteria</taxon>
        <taxon>Pseudomonadati</taxon>
        <taxon>Pseudomonadota</taxon>
        <taxon>Gammaproteobacteria</taxon>
        <taxon>Enterobacterales</taxon>
        <taxon>Enterobacteriaceae</taxon>
        <taxon>Salmonella</taxon>
    </lineage>
</organism>
<reference evidence="1" key="1">
    <citation type="journal article" date="2018" name="Genome Biol.">
        <title>SKESA: strategic k-mer extension for scrupulous assemblies.</title>
        <authorList>
            <person name="Souvorov A."/>
            <person name="Agarwala R."/>
            <person name="Lipman D.J."/>
        </authorList>
    </citation>
    <scope>NUCLEOTIDE SEQUENCE</scope>
    <source>
        <strain evidence="1">MA.CK_00/00001968</strain>
    </source>
</reference>